<dbReference type="GO" id="GO:0031012">
    <property type="term" value="C:extracellular matrix"/>
    <property type="evidence" value="ECO:0007669"/>
    <property type="project" value="TreeGrafter"/>
</dbReference>
<keyword evidence="6 10" id="KW-0862">Zinc</keyword>
<feature type="active site" evidence="10">
    <location>
        <position position="161"/>
    </location>
</feature>
<dbReference type="InterPro" id="IPR006586">
    <property type="entry name" value="ADAM_Cys-rich"/>
</dbReference>
<dbReference type="Gene3D" id="3.40.1620.60">
    <property type="match status" value="1"/>
</dbReference>
<dbReference type="eggNOG" id="KOG3538">
    <property type="taxonomic scope" value="Eukaryota"/>
</dbReference>
<evidence type="ECO:0000256" key="8">
    <source>
        <dbReference type="ARBA" id="ARBA00023157"/>
    </source>
</evidence>
<evidence type="ECO:0000313" key="12">
    <source>
        <dbReference type="EMBL" id="KDQ95713.1"/>
    </source>
</evidence>
<dbReference type="GO" id="GO:0006508">
    <property type="term" value="P:proteolysis"/>
    <property type="evidence" value="ECO:0007669"/>
    <property type="project" value="UniProtKB-KW"/>
</dbReference>
<dbReference type="FunFam" id="2.20.100.10:FF:000001">
    <property type="entry name" value="semaphorin-5A isoform X1"/>
    <property type="match status" value="1"/>
</dbReference>
<dbReference type="Gene3D" id="2.20.100.10">
    <property type="entry name" value="Thrombospondin type-1 (TSP1) repeat"/>
    <property type="match status" value="1"/>
</dbReference>
<keyword evidence="9" id="KW-0325">Glycoprotein</keyword>
<accession>A0A067QH88</accession>
<dbReference type="GO" id="GO:0005576">
    <property type="term" value="C:extracellular region"/>
    <property type="evidence" value="ECO:0007669"/>
    <property type="project" value="UniProtKB-SubCell"/>
</dbReference>
<gene>
    <name evidence="12" type="ORF">L798_05972</name>
</gene>
<evidence type="ECO:0000256" key="4">
    <source>
        <dbReference type="ARBA" id="ARBA00022723"/>
    </source>
</evidence>
<comment type="subcellular location">
    <subcellularLocation>
        <location evidence="1">Secreted</location>
    </subcellularLocation>
</comment>
<protein>
    <submittedName>
        <fullName evidence="12">A disintegrin and metalloproteinase with thrombospondin motifs 7</fullName>
    </submittedName>
</protein>
<dbReference type="AlphaFoldDB" id="A0A067QH88"/>
<dbReference type="PROSITE" id="PS50092">
    <property type="entry name" value="TSP1"/>
    <property type="match status" value="1"/>
</dbReference>
<comment type="caution">
    <text evidence="10">Lacks conserved residue(s) required for the propagation of feature annotation.</text>
</comment>
<sequence length="372" mass="40882">MDFNRKRSVDDDTKYIEVMLVADKKFLEVRKDIDYEQYLLTATNMASDILHDETVGQTMDLVLVRLMYLEKEDEEVGLTINTDADATLTSFCKWSTRKNLAPTHPNHHDISVLVSKHDMCLGPDDCGTSGLADIAGACGPNQSCCICEDKGLVVGTIIAHEIGHLLGADHDSEDDNPPPGECPGAVEGYNIHVMAPWSQVSPASWSTCSKKFIAEFFESGLGTCLLNEPQEHDFKFPEMLPGVLYDRAWQCIDSFGPMEPCDHGPDKNCKYLTCRTAGAQECTFIGPPADGTSCGDNKWCFSGECVDVGVRAKAVNGQWGEWGSWSECSKKCGGGTSSSERKCDNPRTAGHGEYCLGKRRRHRPCNTEACDK</sequence>
<dbReference type="InParanoid" id="A0A067QH88"/>
<keyword evidence="12" id="KW-0401">Integrin</keyword>
<organism evidence="12 13">
    <name type="scientific">Zootermopsis nevadensis</name>
    <name type="common">Dampwood termite</name>
    <dbReference type="NCBI Taxonomy" id="136037"/>
    <lineage>
        <taxon>Eukaryota</taxon>
        <taxon>Metazoa</taxon>
        <taxon>Ecdysozoa</taxon>
        <taxon>Arthropoda</taxon>
        <taxon>Hexapoda</taxon>
        <taxon>Insecta</taxon>
        <taxon>Pterygota</taxon>
        <taxon>Neoptera</taxon>
        <taxon>Polyneoptera</taxon>
        <taxon>Dictyoptera</taxon>
        <taxon>Blattodea</taxon>
        <taxon>Blattoidea</taxon>
        <taxon>Termitoidae</taxon>
        <taxon>Termopsidae</taxon>
        <taxon>Zootermopsis</taxon>
    </lineage>
</organism>
<evidence type="ECO:0000256" key="7">
    <source>
        <dbReference type="ARBA" id="ARBA00023049"/>
    </source>
</evidence>
<dbReference type="Proteomes" id="UP000027135">
    <property type="component" value="Unassembled WGS sequence"/>
</dbReference>
<dbReference type="GO" id="GO:0004222">
    <property type="term" value="F:metalloendopeptidase activity"/>
    <property type="evidence" value="ECO:0007669"/>
    <property type="project" value="InterPro"/>
</dbReference>
<dbReference type="Pfam" id="PF00090">
    <property type="entry name" value="TSP_1"/>
    <property type="match status" value="1"/>
</dbReference>
<evidence type="ECO:0000256" key="3">
    <source>
        <dbReference type="ARBA" id="ARBA00022670"/>
    </source>
</evidence>
<evidence type="ECO:0000256" key="5">
    <source>
        <dbReference type="ARBA" id="ARBA00022801"/>
    </source>
</evidence>
<evidence type="ECO:0000259" key="11">
    <source>
        <dbReference type="PROSITE" id="PS50215"/>
    </source>
</evidence>
<feature type="binding site" evidence="10">
    <location>
        <position position="160"/>
    </location>
    <ligand>
        <name>Zn(2+)</name>
        <dbReference type="ChEBI" id="CHEBI:29105"/>
        <note>catalytic</note>
    </ligand>
</feature>
<feature type="binding site" evidence="10">
    <location>
        <position position="170"/>
    </location>
    <ligand>
        <name>Zn(2+)</name>
        <dbReference type="ChEBI" id="CHEBI:29105"/>
        <note>catalytic</note>
    </ligand>
</feature>
<keyword evidence="2" id="KW-0964">Secreted</keyword>
<dbReference type="InterPro" id="IPR024079">
    <property type="entry name" value="MetalloPept_cat_dom_sf"/>
</dbReference>
<keyword evidence="7" id="KW-0482">Metalloprotease</keyword>
<reference evidence="12 13" key="1">
    <citation type="journal article" date="2014" name="Nat. Commun.">
        <title>Molecular traces of alternative social organization in a termite genome.</title>
        <authorList>
            <person name="Terrapon N."/>
            <person name="Li C."/>
            <person name="Robertson H.M."/>
            <person name="Ji L."/>
            <person name="Meng X."/>
            <person name="Booth W."/>
            <person name="Chen Z."/>
            <person name="Childers C.P."/>
            <person name="Glastad K.M."/>
            <person name="Gokhale K."/>
            <person name="Gowin J."/>
            <person name="Gronenberg W."/>
            <person name="Hermansen R.A."/>
            <person name="Hu H."/>
            <person name="Hunt B.G."/>
            <person name="Huylmans A.K."/>
            <person name="Khalil S.M."/>
            <person name="Mitchell R.D."/>
            <person name="Munoz-Torres M.C."/>
            <person name="Mustard J.A."/>
            <person name="Pan H."/>
            <person name="Reese J.T."/>
            <person name="Scharf M.E."/>
            <person name="Sun F."/>
            <person name="Vogel H."/>
            <person name="Xiao J."/>
            <person name="Yang W."/>
            <person name="Yang Z."/>
            <person name="Yang Z."/>
            <person name="Zhou J."/>
            <person name="Zhu J."/>
            <person name="Brent C.S."/>
            <person name="Elsik C.G."/>
            <person name="Goodisman M.A."/>
            <person name="Liberles D.A."/>
            <person name="Roe R.M."/>
            <person name="Vargo E.L."/>
            <person name="Vilcinskas A."/>
            <person name="Wang J."/>
            <person name="Bornberg-Bauer E."/>
            <person name="Korb J."/>
            <person name="Zhang G."/>
            <person name="Liebig J."/>
        </authorList>
    </citation>
    <scope>NUCLEOTIDE SEQUENCE [LARGE SCALE GENOMIC DNA]</scope>
    <source>
        <tissue evidence="12">Whole organism</tissue>
    </source>
</reference>
<dbReference type="SUPFAM" id="SSF82895">
    <property type="entry name" value="TSP-1 type 1 repeat"/>
    <property type="match status" value="1"/>
</dbReference>
<feature type="domain" description="Peptidase M12B" evidence="11">
    <location>
        <begin position="14"/>
        <end position="229"/>
    </location>
</feature>
<dbReference type="Gene3D" id="3.40.390.10">
    <property type="entry name" value="Collagenase (Catalytic Domain)"/>
    <property type="match status" value="1"/>
</dbReference>
<dbReference type="GO" id="GO:0007229">
    <property type="term" value="P:integrin-mediated signaling pathway"/>
    <property type="evidence" value="ECO:0007669"/>
    <property type="project" value="UniProtKB-KW"/>
</dbReference>
<evidence type="ECO:0000256" key="6">
    <source>
        <dbReference type="ARBA" id="ARBA00022833"/>
    </source>
</evidence>
<dbReference type="GO" id="GO:0046872">
    <property type="term" value="F:metal ion binding"/>
    <property type="evidence" value="ECO:0007669"/>
    <property type="project" value="UniProtKB-KW"/>
</dbReference>
<evidence type="ECO:0000256" key="10">
    <source>
        <dbReference type="PROSITE-ProRule" id="PRU00276"/>
    </source>
</evidence>
<dbReference type="OMA" id="MVLSHTI"/>
<proteinExistence type="predicted"/>
<keyword evidence="8" id="KW-1015">Disulfide bond</keyword>
<dbReference type="SMART" id="SM00209">
    <property type="entry name" value="TSP1"/>
    <property type="match status" value="1"/>
</dbReference>
<dbReference type="PROSITE" id="PS50215">
    <property type="entry name" value="ADAM_MEPRO"/>
    <property type="match status" value="1"/>
</dbReference>
<dbReference type="InterPro" id="IPR036383">
    <property type="entry name" value="TSP1_rpt_sf"/>
</dbReference>
<dbReference type="Pfam" id="PF17771">
    <property type="entry name" value="ADAMTS_CR_2"/>
    <property type="match status" value="1"/>
</dbReference>
<keyword evidence="5" id="KW-0378">Hydrolase</keyword>
<dbReference type="PANTHER" id="PTHR13723">
    <property type="entry name" value="ADAMTS A DISINTEGRIN AND METALLOPROTEASE WITH THROMBOSPONDIN MOTIFS PROTEASE"/>
    <property type="match status" value="1"/>
</dbReference>
<dbReference type="GO" id="GO:0030198">
    <property type="term" value="P:extracellular matrix organization"/>
    <property type="evidence" value="ECO:0007669"/>
    <property type="project" value="TreeGrafter"/>
</dbReference>
<dbReference type="Pfam" id="PF01421">
    <property type="entry name" value="Reprolysin"/>
    <property type="match status" value="1"/>
</dbReference>
<evidence type="ECO:0000256" key="1">
    <source>
        <dbReference type="ARBA" id="ARBA00004613"/>
    </source>
</evidence>
<evidence type="ECO:0000256" key="2">
    <source>
        <dbReference type="ARBA" id="ARBA00022525"/>
    </source>
</evidence>
<dbReference type="InterPro" id="IPR041645">
    <property type="entry name" value="ADAMTS_CR_2"/>
</dbReference>
<dbReference type="InterPro" id="IPR050439">
    <property type="entry name" value="ADAMTS_ADAMTS-like"/>
</dbReference>
<dbReference type="STRING" id="136037.A0A067QH88"/>
<dbReference type="SMART" id="SM00608">
    <property type="entry name" value="ACR"/>
    <property type="match status" value="1"/>
</dbReference>
<keyword evidence="3" id="KW-0645">Protease</keyword>
<dbReference type="InterPro" id="IPR001590">
    <property type="entry name" value="Peptidase_M12B"/>
</dbReference>
<evidence type="ECO:0000256" key="9">
    <source>
        <dbReference type="ARBA" id="ARBA00023180"/>
    </source>
</evidence>
<dbReference type="SUPFAM" id="SSF55486">
    <property type="entry name" value="Metalloproteases ('zincins'), catalytic domain"/>
    <property type="match status" value="1"/>
</dbReference>
<dbReference type="PANTHER" id="PTHR13723:SF281">
    <property type="entry name" value="PAPILIN"/>
    <property type="match status" value="1"/>
</dbReference>
<feature type="binding site" evidence="10">
    <location>
        <position position="164"/>
    </location>
    <ligand>
        <name>Zn(2+)</name>
        <dbReference type="ChEBI" id="CHEBI:29105"/>
        <note>catalytic</note>
    </ligand>
</feature>
<keyword evidence="4 10" id="KW-0479">Metal-binding</keyword>
<keyword evidence="13" id="KW-1185">Reference proteome</keyword>
<dbReference type="InterPro" id="IPR000884">
    <property type="entry name" value="TSP1_rpt"/>
</dbReference>
<dbReference type="EMBL" id="KK870109">
    <property type="protein sequence ID" value="KDQ95713.1"/>
    <property type="molecule type" value="Genomic_DNA"/>
</dbReference>
<name>A0A067QH88_ZOONE</name>
<evidence type="ECO:0000313" key="13">
    <source>
        <dbReference type="Proteomes" id="UP000027135"/>
    </source>
</evidence>
<dbReference type="PRINTS" id="PR01705">
    <property type="entry name" value="TSP1REPEAT"/>
</dbReference>